<keyword evidence="2" id="KW-0503">Monooxygenase</keyword>
<organism evidence="2 3">
    <name type="scientific">Streptomyces albus (strain ATCC 21838 / DSM 41398 / FERM P-419 / JCM 4703 / NBRC 107858)</name>
    <dbReference type="NCBI Taxonomy" id="1081613"/>
    <lineage>
        <taxon>Bacteria</taxon>
        <taxon>Bacillati</taxon>
        <taxon>Actinomycetota</taxon>
        <taxon>Actinomycetes</taxon>
        <taxon>Kitasatosporales</taxon>
        <taxon>Streptomycetaceae</taxon>
        <taxon>Streptomyces</taxon>
    </lineage>
</organism>
<keyword evidence="2" id="KW-0560">Oxidoreductase</keyword>
<dbReference type="InterPro" id="IPR002938">
    <property type="entry name" value="FAD-bd"/>
</dbReference>
<feature type="domain" description="FAD-binding" evidence="1">
    <location>
        <begin position="5"/>
        <end position="354"/>
    </location>
</feature>
<dbReference type="PRINTS" id="PR00420">
    <property type="entry name" value="RNGMNOXGNASE"/>
</dbReference>
<keyword evidence="3" id="KW-1185">Reference proteome</keyword>
<dbReference type="EMBL" id="CP010519">
    <property type="protein sequence ID" value="AJE83694.1"/>
    <property type="molecule type" value="Genomic_DNA"/>
</dbReference>
<dbReference type="PANTHER" id="PTHR47469">
    <property type="entry name" value="MONOOXYGENASE-LIKE"/>
    <property type="match status" value="1"/>
</dbReference>
<evidence type="ECO:0000259" key="1">
    <source>
        <dbReference type="Pfam" id="PF01494"/>
    </source>
</evidence>
<name>A0A0B5EPY4_STRA4</name>
<dbReference type="AlphaFoldDB" id="A0A0B5EPY4"/>
<dbReference type="PANTHER" id="PTHR47469:SF2">
    <property type="entry name" value="OS06G0597600 PROTEIN"/>
    <property type="match status" value="1"/>
</dbReference>
<evidence type="ECO:0000313" key="3">
    <source>
        <dbReference type="Proteomes" id="UP000031523"/>
    </source>
</evidence>
<dbReference type="InterPro" id="IPR036188">
    <property type="entry name" value="FAD/NAD-bd_sf"/>
</dbReference>
<reference evidence="2 3" key="1">
    <citation type="submission" date="2015-01" db="EMBL/GenBank/DDBJ databases">
        <title>Enhanced salinomycin production by adjusting the supply of polyketide extender units in Streptomyce albus DSM 41398.</title>
        <authorList>
            <person name="Lu C."/>
        </authorList>
    </citation>
    <scope>NUCLEOTIDE SEQUENCE [LARGE SCALE GENOMIC DNA]</scope>
    <source>
        <strain evidence="3">ATCC 21838 / DSM 41398 / FERM P-419 / JCM 4703 / NBRC 107858</strain>
    </source>
</reference>
<dbReference type="InterPro" id="IPR053212">
    <property type="entry name" value="DHP_3-monooxygenase"/>
</dbReference>
<dbReference type="Proteomes" id="UP000031523">
    <property type="component" value="Chromosome"/>
</dbReference>
<dbReference type="Pfam" id="PF01494">
    <property type="entry name" value="FAD_binding_3"/>
    <property type="match status" value="1"/>
</dbReference>
<dbReference type="Gene3D" id="3.50.50.60">
    <property type="entry name" value="FAD/NAD(P)-binding domain"/>
    <property type="match status" value="2"/>
</dbReference>
<dbReference type="KEGG" id="sals:SLNWT_3318"/>
<dbReference type="GO" id="GO:0004497">
    <property type="term" value="F:monooxygenase activity"/>
    <property type="evidence" value="ECO:0007669"/>
    <property type="project" value="UniProtKB-KW"/>
</dbReference>
<evidence type="ECO:0000313" key="2">
    <source>
        <dbReference type="EMBL" id="AJE83694.1"/>
    </source>
</evidence>
<sequence length="405" mass="43024">MPGGVAVIGGSIAGCAAALAATRGGAEKVTVFERAAGELRVRGTGIGMHKDRFEELAAAGYVDEDMPWAPMNRRLWTVADGSRRGGRAIAVQPFPFRAYAWGTLWSALRERVPAGTDYRPDAVVRGIEQDADGVTVRLGDGGSERFDAVIGADGYRSVVREAMFDDVKPHYAGYVGWRGTSPDTGPCPEFQQDDCHVAVFPGGHCMLYRIAVPGGGTRLNWVLYTVPPEVPGFSGDLTSATSLPPGRLSTDLTTALRSLVSTHMPPYWAEQILAAPPETTFIQPIYDLEVPRYASGRLLLAGDAATIARPHTGGGSVKALQDAYALEQAWRAGGSWDEITAAYDKGRTALGAQLVALGRRLGHAQVEHTPDWAAMQEADLDAWWAAQNGGSAASSGFGGTALRRG</sequence>
<proteinExistence type="predicted"/>
<dbReference type="SUPFAM" id="SSF51905">
    <property type="entry name" value="FAD/NAD(P)-binding domain"/>
    <property type="match status" value="1"/>
</dbReference>
<dbReference type="SUPFAM" id="SSF54373">
    <property type="entry name" value="FAD-linked reductases, C-terminal domain"/>
    <property type="match status" value="1"/>
</dbReference>
<protein>
    <submittedName>
        <fullName evidence="2">Monooxygenase FAD-binding</fullName>
    </submittedName>
</protein>
<gene>
    <name evidence="2" type="ORF">SLNWT_3318</name>
</gene>
<accession>A0A0B5EPY4</accession>
<dbReference type="GO" id="GO:0071949">
    <property type="term" value="F:FAD binding"/>
    <property type="evidence" value="ECO:0007669"/>
    <property type="project" value="InterPro"/>
</dbReference>